<evidence type="ECO:0000313" key="13">
    <source>
        <dbReference type="EMBL" id="TYA12444.1"/>
    </source>
</evidence>
<keyword evidence="6 11" id="KW-0547">Nucleotide-binding</keyword>
<dbReference type="AlphaFoldDB" id="A0A5D0CSZ0"/>
<dbReference type="NCBIfam" id="TIGR00041">
    <property type="entry name" value="DTMP_kinase"/>
    <property type="match status" value="1"/>
</dbReference>
<dbReference type="InterPro" id="IPR018095">
    <property type="entry name" value="Thymidylate_kin_CS"/>
</dbReference>
<comment type="similarity">
    <text evidence="1 11">Belongs to the thymidylate kinase family.</text>
</comment>
<evidence type="ECO:0000256" key="4">
    <source>
        <dbReference type="ARBA" id="ARBA00022679"/>
    </source>
</evidence>
<dbReference type="GO" id="GO:0004798">
    <property type="term" value="F:dTMP kinase activity"/>
    <property type="evidence" value="ECO:0007669"/>
    <property type="project" value="UniProtKB-UniRule"/>
</dbReference>
<evidence type="ECO:0000256" key="10">
    <source>
        <dbReference type="ARBA" id="ARBA00057735"/>
    </source>
</evidence>
<keyword evidence="5 11" id="KW-0545">Nucleotide biosynthesis</keyword>
<dbReference type="Proteomes" id="UP000325218">
    <property type="component" value="Unassembled WGS sequence"/>
</dbReference>
<dbReference type="PANTHER" id="PTHR10344">
    <property type="entry name" value="THYMIDYLATE KINASE"/>
    <property type="match status" value="1"/>
</dbReference>
<evidence type="ECO:0000259" key="12">
    <source>
        <dbReference type="Pfam" id="PF02223"/>
    </source>
</evidence>
<keyword evidence="14" id="KW-1185">Reference proteome</keyword>
<dbReference type="EMBL" id="VSDO01000003">
    <property type="protein sequence ID" value="TYA12444.1"/>
    <property type="molecule type" value="Genomic_DNA"/>
</dbReference>
<sequence>MNVKKRGLFITLEGGEGSGKTSVIHELGKALEEREIPYLVTREPGGIRIAEQIREVILNPAHTEMDSRTEALLYAAARRQHLAEKVEPALAQGITVLCDRFVDSSLAYQGYARGLGIDEVLSINLFATAGRFPDITFYMDIEPEVGIARIAAAQGREVNRLDLEGMDFHHKVREGYEILAAMYPDRIRKVDASVSLEEVATEIRGRLAAALKDFGL</sequence>
<dbReference type="GO" id="GO:0005524">
    <property type="term" value="F:ATP binding"/>
    <property type="evidence" value="ECO:0007669"/>
    <property type="project" value="UniProtKB-UniRule"/>
</dbReference>
<proteinExistence type="inferred from homology"/>
<evidence type="ECO:0000256" key="6">
    <source>
        <dbReference type="ARBA" id="ARBA00022741"/>
    </source>
</evidence>
<comment type="function">
    <text evidence="10 11">Phosphorylation of dTMP to form dTDP in both de novo and salvage pathways of dTTP synthesis.</text>
</comment>
<dbReference type="RefSeq" id="WP_148454185.1">
    <property type="nucleotide sequence ID" value="NZ_VSDO01000003.1"/>
</dbReference>
<dbReference type="GO" id="GO:0006235">
    <property type="term" value="P:dTTP biosynthetic process"/>
    <property type="evidence" value="ECO:0007669"/>
    <property type="project" value="UniProtKB-UniRule"/>
</dbReference>
<comment type="caution">
    <text evidence="13">The sequence shown here is derived from an EMBL/GenBank/DDBJ whole genome shotgun (WGS) entry which is preliminary data.</text>
</comment>
<reference evidence="13 14" key="1">
    <citation type="submission" date="2019-08" db="EMBL/GenBank/DDBJ databases">
        <title>Genome sequencing of Paenibacillus faecis DSM 23593(T).</title>
        <authorList>
            <person name="Kook J.-K."/>
            <person name="Park S.-N."/>
            <person name="Lim Y.K."/>
        </authorList>
    </citation>
    <scope>NUCLEOTIDE SEQUENCE [LARGE SCALE GENOMIC DNA]</scope>
    <source>
        <strain evidence="13 14">DSM 23593</strain>
    </source>
</reference>
<name>A0A5D0CSZ0_9BACL</name>
<evidence type="ECO:0000256" key="8">
    <source>
        <dbReference type="ARBA" id="ARBA00022840"/>
    </source>
</evidence>
<dbReference type="EC" id="2.7.4.9" evidence="2 11"/>
<organism evidence="13 14">
    <name type="scientific">Paenibacillus faecis</name>
    <dbReference type="NCBI Taxonomy" id="862114"/>
    <lineage>
        <taxon>Bacteria</taxon>
        <taxon>Bacillati</taxon>
        <taxon>Bacillota</taxon>
        <taxon>Bacilli</taxon>
        <taxon>Bacillales</taxon>
        <taxon>Paenibacillaceae</taxon>
        <taxon>Paenibacillus</taxon>
    </lineage>
</organism>
<dbReference type="InterPro" id="IPR039430">
    <property type="entry name" value="Thymidylate_kin-like_dom"/>
</dbReference>
<gene>
    <name evidence="11" type="primary">tmk</name>
    <name evidence="13" type="ORF">FRY98_17295</name>
</gene>
<dbReference type="CDD" id="cd01672">
    <property type="entry name" value="TMPK"/>
    <property type="match status" value="1"/>
</dbReference>
<evidence type="ECO:0000256" key="11">
    <source>
        <dbReference type="HAMAP-Rule" id="MF_00165"/>
    </source>
</evidence>
<evidence type="ECO:0000256" key="1">
    <source>
        <dbReference type="ARBA" id="ARBA00009776"/>
    </source>
</evidence>
<dbReference type="PANTHER" id="PTHR10344:SF4">
    <property type="entry name" value="UMP-CMP KINASE 2, MITOCHONDRIAL"/>
    <property type="match status" value="1"/>
</dbReference>
<dbReference type="Pfam" id="PF02223">
    <property type="entry name" value="Thymidylate_kin"/>
    <property type="match status" value="1"/>
</dbReference>
<comment type="catalytic activity">
    <reaction evidence="9 11">
        <text>dTMP + ATP = dTDP + ADP</text>
        <dbReference type="Rhea" id="RHEA:13517"/>
        <dbReference type="ChEBI" id="CHEBI:30616"/>
        <dbReference type="ChEBI" id="CHEBI:58369"/>
        <dbReference type="ChEBI" id="CHEBI:63528"/>
        <dbReference type="ChEBI" id="CHEBI:456216"/>
        <dbReference type="EC" id="2.7.4.9"/>
    </reaction>
</comment>
<dbReference type="FunFam" id="3.40.50.300:FF:000225">
    <property type="entry name" value="Thymidylate kinase"/>
    <property type="match status" value="1"/>
</dbReference>
<keyword evidence="8 11" id="KW-0067">ATP-binding</keyword>
<dbReference type="HAMAP" id="MF_00165">
    <property type="entry name" value="Thymidylate_kinase"/>
    <property type="match status" value="1"/>
</dbReference>
<evidence type="ECO:0000256" key="9">
    <source>
        <dbReference type="ARBA" id="ARBA00048743"/>
    </source>
</evidence>
<evidence type="ECO:0000256" key="3">
    <source>
        <dbReference type="ARBA" id="ARBA00017144"/>
    </source>
</evidence>
<feature type="binding site" evidence="11">
    <location>
        <begin position="14"/>
        <end position="21"/>
    </location>
    <ligand>
        <name>ATP</name>
        <dbReference type="ChEBI" id="CHEBI:30616"/>
    </ligand>
</feature>
<dbReference type="PROSITE" id="PS01331">
    <property type="entry name" value="THYMIDYLATE_KINASE"/>
    <property type="match status" value="1"/>
</dbReference>
<dbReference type="SUPFAM" id="SSF52540">
    <property type="entry name" value="P-loop containing nucleoside triphosphate hydrolases"/>
    <property type="match status" value="1"/>
</dbReference>
<feature type="domain" description="Thymidylate kinase-like" evidence="12">
    <location>
        <begin position="12"/>
        <end position="203"/>
    </location>
</feature>
<accession>A0A5D0CSZ0</accession>
<protein>
    <recommendedName>
        <fullName evidence="3 11">Thymidylate kinase</fullName>
        <ecNumber evidence="2 11">2.7.4.9</ecNumber>
    </recommendedName>
    <alternativeName>
        <fullName evidence="11">dTMP kinase</fullName>
    </alternativeName>
</protein>
<evidence type="ECO:0000256" key="5">
    <source>
        <dbReference type="ARBA" id="ARBA00022727"/>
    </source>
</evidence>
<evidence type="ECO:0000313" key="14">
    <source>
        <dbReference type="Proteomes" id="UP000325218"/>
    </source>
</evidence>
<keyword evidence="7 11" id="KW-0418">Kinase</keyword>
<evidence type="ECO:0000256" key="7">
    <source>
        <dbReference type="ARBA" id="ARBA00022777"/>
    </source>
</evidence>
<dbReference type="InterPro" id="IPR018094">
    <property type="entry name" value="Thymidylate_kinase"/>
</dbReference>
<dbReference type="OrthoDB" id="9774907at2"/>
<dbReference type="InterPro" id="IPR027417">
    <property type="entry name" value="P-loop_NTPase"/>
</dbReference>
<evidence type="ECO:0000256" key="2">
    <source>
        <dbReference type="ARBA" id="ARBA00012980"/>
    </source>
</evidence>
<dbReference type="GO" id="GO:0006227">
    <property type="term" value="P:dUDP biosynthetic process"/>
    <property type="evidence" value="ECO:0007669"/>
    <property type="project" value="TreeGrafter"/>
</dbReference>
<dbReference type="GO" id="GO:0005829">
    <property type="term" value="C:cytosol"/>
    <property type="evidence" value="ECO:0007669"/>
    <property type="project" value="TreeGrafter"/>
</dbReference>
<keyword evidence="4 11" id="KW-0808">Transferase</keyword>
<dbReference type="Gene3D" id="3.40.50.300">
    <property type="entry name" value="P-loop containing nucleotide triphosphate hydrolases"/>
    <property type="match status" value="1"/>
</dbReference>
<dbReference type="GO" id="GO:0006233">
    <property type="term" value="P:dTDP biosynthetic process"/>
    <property type="evidence" value="ECO:0007669"/>
    <property type="project" value="InterPro"/>
</dbReference>